<dbReference type="InterPro" id="IPR039421">
    <property type="entry name" value="Type_1_exporter"/>
</dbReference>
<dbReference type="GO" id="GO:0005524">
    <property type="term" value="F:ATP binding"/>
    <property type="evidence" value="ECO:0007669"/>
    <property type="project" value="UniProtKB-KW"/>
</dbReference>
<dbReference type="Pfam" id="PF00005">
    <property type="entry name" value="ABC_tran"/>
    <property type="match status" value="1"/>
</dbReference>
<evidence type="ECO:0000313" key="12">
    <source>
        <dbReference type="Proteomes" id="UP000485058"/>
    </source>
</evidence>
<evidence type="ECO:0000256" key="2">
    <source>
        <dbReference type="ARBA" id="ARBA00022448"/>
    </source>
</evidence>
<reference evidence="11 12" key="1">
    <citation type="submission" date="2020-02" db="EMBL/GenBank/DDBJ databases">
        <title>Draft genome sequence of Haematococcus lacustris strain NIES-144.</title>
        <authorList>
            <person name="Morimoto D."/>
            <person name="Nakagawa S."/>
            <person name="Yoshida T."/>
            <person name="Sawayama S."/>
        </authorList>
    </citation>
    <scope>NUCLEOTIDE SEQUENCE [LARGE SCALE GENOMIC DNA]</scope>
    <source>
        <strain evidence="11 12">NIES-144</strain>
    </source>
</reference>
<dbReference type="PANTHER" id="PTHR43394">
    <property type="entry name" value="ATP-DEPENDENT PERMEASE MDL1, MITOCHONDRIAL"/>
    <property type="match status" value="1"/>
</dbReference>
<evidence type="ECO:0000256" key="8">
    <source>
        <dbReference type="SAM" id="Phobius"/>
    </source>
</evidence>
<proteinExistence type="predicted"/>
<gene>
    <name evidence="11" type="ORF">HaLaN_06169</name>
</gene>
<feature type="signal peptide" evidence="9">
    <location>
        <begin position="1"/>
        <end position="17"/>
    </location>
</feature>
<name>A0A699YSR7_HAELA</name>
<evidence type="ECO:0000313" key="11">
    <source>
        <dbReference type="EMBL" id="GFH10788.1"/>
    </source>
</evidence>
<evidence type="ECO:0000256" key="4">
    <source>
        <dbReference type="ARBA" id="ARBA00022741"/>
    </source>
</evidence>
<protein>
    <submittedName>
        <fullName evidence="11">ATP-binding cassette sub-family B member 9</fullName>
    </submittedName>
</protein>
<keyword evidence="9" id="KW-0732">Signal</keyword>
<feature type="non-terminal residue" evidence="11">
    <location>
        <position position="474"/>
    </location>
</feature>
<accession>A0A699YSR7</accession>
<evidence type="ECO:0000256" key="6">
    <source>
        <dbReference type="ARBA" id="ARBA00022989"/>
    </source>
</evidence>
<dbReference type="InterPro" id="IPR003439">
    <property type="entry name" value="ABC_transporter-like_ATP-bd"/>
</dbReference>
<dbReference type="Proteomes" id="UP000485058">
    <property type="component" value="Unassembled WGS sequence"/>
</dbReference>
<evidence type="ECO:0000256" key="9">
    <source>
        <dbReference type="SAM" id="SignalP"/>
    </source>
</evidence>
<dbReference type="GO" id="GO:0016020">
    <property type="term" value="C:membrane"/>
    <property type="evidence" value="ECO:0007669"/>
    <property type="project" value="UniProtKB-SubCell"/>
</dbReference>
<dbReference type="PANTHER" id="PTHR43394:SF19">
    <property type="entry name" value="ABC TRANSPORTER B FAMILY"/>
    <property type="match status" value="1"/>
</dbReference>
<dbReference type="InterPro" id="IPR011527">
    <property type="entry name" value="ABC1_TM_dom"/>
</dbReference>
<evidence type="ECO:0000256" key="3">
    <source>
        <dbReference type="ARBA" id="ARBA00022692"/>
    </source>
</evidence>
<feature type="transmembrane region" description="Helical" evidence="8">
    <location>
        <begin position="321"/>
        <end position="345"/>
    </location>
</feature>
<keyword evidence="4" id="KW-0547">Nucleotide-binding</keyword>
<comment type="caution">
    <text evidence="11">The sequence shown here is derived from an EMBL/GenBank/DDBJ whole genome shotgun (WGS) entry which is preliminary data.</text>
</comment>
<feature type="chain" id="PRO_5025392393" evidence="9">
    <location>
        <begin position="18"/>
        <end position="474"/>
    </location>
</feature>
<keyword evidence="2" id="KW-0813">Transport</keyword>
<evidence type="ECO:0000256" key="5">
    <source>
        <dbReference type="ARBA" id="ARBA00022840"/>
    </source>
</evidence>
<evidence type="ECO:0000256" key="7">
    <source>
        <dbReference type="ARBA" id="ARBA00023136"/>
    </source>
</evidence>
<feature type="transmembrane region" description="Helical" evidence="8">
    <location>
        <begin position="245"/>
        <end position="266"/>
    </location>
</feature>
<feature type="non-terminal residue" evidence="11">
    <location>
        <position position="1"/>
    </location>
</feature>
<dbReference type="Gene3D" id="1.20.1560.10">
    <property type="entry name" value="ABC transporter type 1, transmembrane domain"/>
    <property type="match status" value="1"/>
</dbReference>
<keyword evidence="6 8" id="KW-1133">Transmembrane helix</keyword>
<keyword evidence="12" id="KW-1185">Reference proteome</keyword>
<comment type="subcellular location">
    <subcellularLocation>
        <location evidence="1">Membrane</location>
        <topology evidence="1">Multi-pass membrane protein</topology>
    </subcellularLocation>
</comment>
<feature type="transmembrane region" description="Helical" evidence="8">
    <location>
        <begin position="148"/>
        <end position="169"/>
    </location>
</feature>
<dbReference type="FunFam" id="1.20.1560.10:FF:000215">
    <property type="entry name" value="ABC transporter B family member 4"/>
    <property type="match status" value="1"/>
</dbReference>
<dbReference type="Gene3D" id="3.40.50.300">
    <property type="entry name" value="P-loop containing nucleotide triphosphate hydrolases"/>
    <property type="match status" value="1"/>
</dbReference>
<dbReference type="SUPFAM" id="SSF90123">
    <property type="entry name" value="ABC transporter transmembrane region"/>
    <property type="match status" value="1"/>
</dbReference>
<keyword evidence="5 11" id="KW-0067">ATP-binding</keyword>
<keyword evidence="3 8" id="KW-0812">Transmembrane</keyword>
<dbReference type="InterPro" id="IPR027417">
    <property type="entry name" value="P-loop_NTPase"/>
</dbReference>
<dbReference type="InterPro" id="IPR036640">
    <property type="entry name" value="ABC1_TM_sf"/>
</dbReference>
<dbReference type="PROSITE" id="PS50929">
    <property type="entry name" value="ABC_TM1F"/>
    <property type="match status" value="1"/>
</dbReference>
<dbReference type="CDD" id="cd18572">
    <property type="entry name" value="ABC_6TM_TAP"/>
    <property type="match status" value="1"/>
</dbReference>
<keyword evidence="7 8" id="KW-0472">Membrane</keyword>
<evidence type="ECO:0000259" key="10">
    <source>
        <dbReference type="PROSITE" id="PS50929"/>
    </source>
</evidence>
<dbReference type="Pfam" id="PF00664">
    <property type="entry name" value="ABC_membrane"/>
    <property type="match status" value="1"/>
</dbReference>
<dbReference type="SUPFAM" id="SSF52540">
    <property type="entry name" value="P-loop containing nucleoside triphosphate hydrolases"/>
    <property type="match status" value="1"/>
</dbReference>
<dbReference type="GO" id="GO:0016887">
    <property type="term" value="F:ATP hydrolysis activity"/>
    <property type="evidence" value="ECO:0007669"/>
    <property type="project" value="InterPro"/>
</dbReference>
<feature type="transmembrane region" description="Helical" evidence="8">
    <location>
        <begin position="102"/>
        <end position="128"/>
    </location>
</feature>
<sequence>FTSLGVSLLGSLVESWAAGRAIAVAKAGYESSGKAAGAAAEQDGLHTPLLAAEAPASTAEKGGAKASQEVQAAARKEADKKAPVSSKTVGHLLRLSAPDWHIIALAFLAGCLAALAQACIPYFTGLVIDYASIEPDRDKFLTTIKRLVAVAVLCGLLTGSRGGLFTVAMSKLNVRIRKRLFKSLLAAEVGFYDTTKTGEITSRLSADTSTVSDSVCLNLNVMLRSIAQAAMVLAFMFTASWRLTVVTFILIPAVMLLSSVYGRYFASLAKRVQAELAEANSVADEVLSSMTTVKAHAAQDSAEADYAVKLDKFFALLIKEAVAYALYMVLNTFLPNAVAALVLLYGGHLVLDGKMSPGSLVSFMLYQGSLSSAFQALGDVFSALTGAVGAADKVLELMHRAPLVGAGGSLVPAQFEGRIELRDVHFAYPARPHAKVLSGLSLTVAPGEVVALVGPSGGGKSSIVKLVERFYLPQ</sequence>
<evidence type="ECO:0000256" key="1">
    <source>
        <dbReference type="ARBA" id="ARBA00004141"/>
    </source>
</evidence>
<dbReference type="AlphaFoldDB" id="A0A699YSR7"/>
<feature type="domain" description="ABC transmembrane type-1" evidence="10">
    <location>
        <begin position="104"/>
        <end position="386"/>
    </location>
</feature>
<dbReference type="GO" id="GO:0015421">
    <property type="term" value="F:ABC-type oligopeptide transporter activity"/>
    <property type="evidence" value="ECO:0007669"/>
    <property type="project" value="TreeGrafter"/>
</dbReference>
<dbReference type="EMBL" id="BLLF01000347">
    <property type="protein sequence ID" value="GFH10788.1"/>
    <property type="molecule type" value="Genomic_DNA"/>
</dbReference>
<organism evidence="11 12">
    <name type="scientific">Haematococcus lacustris</name>
    <name type="common">Green alga</name>
    <name type="synonym">Haematococcus pluvialis</name>
    <dbReference type="NCBI Taxonomy" id="44745"/>
    <lineage>
        <taxon>Eukaryota</taxon>
        <taxon>Viridiplantae</taxon>
        <taxon>Chlorophyta</taxon>
        <taxon>core chlorophytes</taxon>
        <taxon>Chlorophyceae</taxon>
        <taxon>CS clade</taxon>
        <taxon>Chlamydomonadales</taxon>
        <taxon>Haematococcaceae</taxon>
        <taxon>Haematococcus</taxon>
    </lineage>
</organism>